<accession>A0A841T6G1</accession>
<keyword evidence="4" id="KW-1185">Reference proteome</keyword>
<dbReference type="AlphaFoldDB" id="A0A841T6G1"/>
<evidence type="ECO:0000313" key="4">
    <source>
        <dbReference type="Proteomes" id="UP000535838"/>
    </source>
</evidence>
<keyword evidence="1" id="KW-0732">Signal</keyword>
<feature type="signal peptide" evidence="1">
    <location>
        <begin position="1"/>
        <end position="23"/>
    </location>
</feature>
<evidence type="ECO:0000256" key="1">
    <source>
        <dbReference type="SAM" id="SignalP"/>
    </source>
</evidence>
<protein>
    <submittedName>
        <fullName evidence="3">Copper amine oxidase N-terminal domain-containing protein</fullName>
    </submittedName>
</protein>
<dbReference type="InterPro" id="IPR012854">
    <property type="entry name" value="Cu_amine_oxidase-like_N"/>
</dbReference>
<gene>
    <name evidence="3" type="ORF">H7B67_26300</name>
</gene>
<dbReference type="InterPro" id="IPR036582">
    <property type="entry name" value="Mao_N_sf"/>
</dbReference>
<feature type="domain" description="Copper amine oxidase-like N-terminal" evidence="2">
    <location>
        <begin position="33"/>
        <end position="135"/>
    </location>
</feature>
<dbReference type="EMBL" id="JACJVQ010000024">
    <property type="protein sequence ID" value="MBB6637650.1"/>
    <property type="molecule type" value="Genomic_DNA"/>
</dbReference>
<evidence type="ECO:0000313" key="3">
    <source>
        <dbReference type="EMBL" id="MBB6637650.1"/>
    </source>
</evidence>
<dbReference type="SUPFAM" id="SSF55383">
    <property type="entry name" value="Copper amine oxidase, domain N"/>
    <property type="match status" value="2"/>
</dbReference>
<comment type="caution">
    <text evidence="3">The sequence shown here is derived from an EMBL/GenBank/DDBJ whole genome shotgun (WGS) entry which is preliminary data.</text>
</comment>
<dbReference type="Gene3D" id="3.30.457.10">
    <property type="entry name" value="Copper amine oxidase-like, N-terminal domain"/>
    <property type="match status" value="1"/>
</dbReference>
<dbReference type="Proteomes" id="UP000535838">
    <property type="component" value="Unassembled WGS sequence"/>
</dbReference>
<feature type="chain" id="PRO_5032841404" evidence="1">
    <location>
        <begin position="24"/>
        <end position="277"/>
    </location>
</feature>
<reference evidence="3 4" key="1">
    <citation type="submission" date="2020-08" db="EMBL/GenBank/DDBJ databases">
        <title>Cohnella phylogeny.</title>
        <authorList>
            <person name="Dunlap C."/>
        </authorList>
    </citation>
    <scope>NUCLEOTIDE SEQUENCE [LARGE SCALE GENOMIC DNA]</scope>
    <source>
        <strain evidence="3 4">DSM 25241</strain>
    </source>
</reference>
<evidence type="ECO:0000259" key="2">
    <source>
        <dbReference type="Pfam" id="PF07833"/>
    </source>
</evidence>
<sequence>MKKLYASLFLASSLVLTSLPAYAAGAAGPAMKIDGVTVLSDAKPETKNNRTMVPLRVVSENLGATVNWANSEVTLKSGGMKVTLKPNSGTATKDGQAVALDAKPYVKNDRIYVPLRFIAETFGSKVDYRDGTVTVDTAPLKIDGTSVKALLHEIHMTMGGIVDRINGNANIAAIYRLLEENKGNKVEAPANYSWSFHLVDSGGYYKIGHFDFIDAKEQSLRQYDLYTLFNENSTVLIHDVTADQWFEFSASARDAINQALGLAEQNGFVKEISNTVA</sequence>
<dbReference type="RefSeq" id="WP_185122860.1">
    <property type="nucleotide sequence ID" value="NZ_JACJVQ010000024.1"/>
</dbReference>
<proteinExistence type="predicted"/>
<name>A0A841T6G1_9BACL</name>
<dbReference type="Pfam" id="PF07833">
    <property type="entry name" value="Cu_amine_oxidN1"/>
    <property type="match status" value="1"/>
</dbReference>
<organism evidence="3 4">
    <name type="scientific">Cohnella thailandensis</name>
    <dbReference type="NCBI Taxonomy" id="557557"/>
    <lineage>
        <taxon>Bacteria</taxon>
        <taxon>Bacillati</taxon>
        <taxon>Bacillota</taxon>
        <taxon>Bacilli</taxon>
        <taxon>Bacillales</taxon>
        <taxon>Paenibacillaceae</taxon>
        <taxon>Cohnella</taxon>
    </lineage>
</organism>